<dbReference type="InterPro" id="IPR025636">
    <property type="entry name" value="DUF4294"/>
</dbReference>
<protein>
    <submittedName>
        <fullName evidence="1">Uncharacterized protein DUF4294</fullName>
    </submittedName>
</protein>
<evidence type="ECO:0000313" key="3">
    <source>
        <dbReference type="Proteomes" id="UP000295600"/>
    </source>
</evidence>
<organism evidence="2 4">
    <name type="scientific">Prevotella heparinolytica</name>
    <dbReference type="NCBI Taxonomy" id="28113"/>
    <lineage>
        <taxon>Bacteria</taxon>
        <taxon>Pseudomonadati</taxon>
        <taxon>Bacteroidota</taxon>
        <taxon>Bacteroidia</taxon>
        <taxon>Bacteroidales</taxon>
        <taxon>Bacteroidaceae</taxon>
        <taxon>Bacteroides</taxon>
    </lineage>
</organism>
<dbReference type="EMBL" id="CAACYH010000004">
    <property type="protein sequence ID" value="VFB13502.1"/>
    <property type="molecule type" value="Genomic_DNA"/>
</dbReference>
<dbReference type="Proteomes" id="UP000396835">
    <property type="component" value="Unassembled WGS sequence"/>
</dbReference>
<evidence type="ECO:0000313" key="4">
    <source>
        <dbReference type="Proteomes" id="UP000396835"/>
    </source>
</evidence>
<dbReference type="RefSeq" id="WP_174704387.1">
    <property type="nucleotide sequence ID" value="NZ_CAACYH010000004.1"/>
</dbReference>
<reference evidence="2 4" key="1">
    <citation type="submission" date="2019-02" db="EMBL/GenBank/DDBJ databases">
        <authorList>
            <consortium name="Pathogen Informatics"/>
        </authorList>
    </citation>
    <scope>NUCLEOTIDE SEQUENCE [LARGE SCALE GENOMIC DNA]</scope>
    <source>
        <strain evidence="2 4">3012STDY7078512</strain>
    </source>
</reference>
<dbReference type="GeneID" id="94548663"/>
<reference evidence="1 3" key="2">
    <citation type="submission" date="2019-03" db="EMBL/GenBank/DDBJ databases">
        <title>Genomic Encyclopedia of Type Strains, Phase IV (KMG-IV): sequencing the most valuable type-strain genomes for metagenomic binning, comparative biology and taxonomic classification.</title>
        <authorList>
            <person name="Goeker M."/>
        </authorList>
    </citation>
    <scope>NUCLEOTIDE SEQUENCE [LARGE SCALE GENOMIC DNA]</scope>
    <source>
        <strain evidence="1 3">DSM 23917</strain>
    </source>
</reference>
<name>A0A449I235_9BACE</name>
<evidence type="ECO:0000313" key="1">
    <source>
        <dbReference type="EMBL" id="TCO96290.1"/>
    </source>
</evidence>
<accession>A0A449I235</accession>
<dbReference type="Proteomes" id="UP000295600">
    <property type="component" value="Unassembled WGS sequence"/>
</dbReference>
<dbReference type="EMBL" id="SLXB01000001">
    <property type="protein sequence ID" value="TCO96290.1"/>
    <property type="molecule type" value="Genomic_DNA"/>
</dbReference>
<dbReference type="Pfam" id="PF14127">
    <property type="entry name" value="DUF4294"/>
    <property type="match status" value="1"/>
</dbReference>
<evidence type="ECO:0000313" key="2">
    <source>
        <dbReference type="EMBL" id="VFB13502.1"/>
    </source>
</evidence>
<sequence length="211" mass="24443">MIYFCNMNIRLNIVIFIVFLLCIGPKALAQRQPTRADAQKNVYLVPMCVYEGDTIPCIDLPNVYIFKPLTFKNKREMEKYYKLIRDVKKVLPIAKEVNRAIIETYEYMMTLPNEKARRQHIKAVEKGMKEQYTPRLKKLTLTQGKLLIKLVDRQTHSTGYELVKAFMGSFKAGFYQTFATLFGASLKKKYDPAGEDALTERVIKLVENGQL</sequence>
<proteinExistence type="predicted"/>
<gene>
    <name evidence="1" type="ORF">EV202_10161</name>
    <name evidence="2" type="ORF">NCTC7812_01026</name>
</gene>
<dbReference type="AlphaFoldDB" id="A0A449I235"/>